<feature type="region of interest" description="Disordered" evidence="2">
    <location>
        <begin position="150"/>
        <end position="281"/>
    </location>
</feature>
<evidence type="ECO:0000313" key="5">
    <source>
        <dbReference type="Proteomes" id="UP000829291"/>
    </source>
</evidence>
<feature type="domain" description="CCHC-type" evidence="4">
    <location>
        <begin position="121"/>
        <end position="134"/>
    </location>
</feature>
<dbReference type="PANTHER" id="PTHR15838:SF1">
    <property type="entry name" value="ZINC FINGER CCHC DOMAIN-CONTAINING PROTEIN 17"/>
    <property type="match status" value="1"/>
</dbReference>
<dbReference type="InterPro" id="IPR003029">
    <property type="entry name" value="S1_domain"/>
</dbReference>
<dbReference type="PROSITE" id="PS50158">
    <property type="entry name" value="ZF_CCHC"/>
    <property type="match status" value="1"/>
</dbReference>
<accession>A0A6J0BHI7</accession>
<evidence type="ECO:0000313" key="6">
    <source>
        <dbReference type="RefSeq" id="XP_015513203.1"/>
    </source>
</evidence>
<evidence type="ECO:0000259" key="3">
    <source>
        <dbReference type="PROSITE" id="PS50126"/>
    </source>
</evidence>
<keyword evidence="1" id="KW-0863">Zinc-finger</keyword>
<dbReference type="GO" id="GO:0043489">
    <property type="term" value="P:RNA stabilization"/>
    <property type="evidence" value="ECO:0007669"/>
    <property type="project" value="TreeGrafter"/>
</dbReference>
<dbReference type="PANTHER" id="PTHR15838">
    <property type="entry name" value="NUCLEOLAR PROTEIN OF 40 KDA"/>
    <property type="match status" value="1"/>
</dbReference>
<feature type="compositionally biased region" description="Basic and acidic residues" evidence="2">
    <location>
        <begin position="156"/>
        <end position="171"/>
    </location>
</feature>
<evidence type="ECO:0000256" key="2">
    <source>
        <dbReference type="SAM" id="MobiDB-lite"/>
    </source>
</evidence>
<feature type="compositionally biased region" description="Basic residues" evidence="2">
    <location>
        <begin position="269"/>
        <end position="281"/>
    </location>
</feature>
<feature type="domain" description="S1 motif" evidence="3">
    <location>
        <begin position="7"/>
        <end position="76"/>
    </location>
</feature>
<dbReference type="KEGG" id="nlo:107219481"/>
<dbReference type="InterPro" id="IPR012340">
    <property type="entry name" value="NA-bd_OB-fold"/>
</dbReference>
<gene>
    <name evidence="6" type="primary">LOC107219481</name>
</gene>
<dbReference type="Gene3D" id="2.40.50.140">
    <property type="entry name" value="Nucleic acid-binding proteins"/>
    <property type="match status" value="1"/>
</dbReference>
<dbReference type="Proteomes" id="UP000829291">
    <property type="component" value="Chromosome 7"/>
</dbReference>
<feature type="compositionally biased region" description="Basic residues" evidence="2">
    <location>
        <begin position="172"/>
        <end position="189"/>
    </location>
</feature>
<dbReference type="InParanoid" id="A0A6J0BHI7"/>
<proteinExistence type="predicted"/>
<dbReference type="Pfam" id="PF00575">
    <property type="entry name" value="S1"/>
    <property type="match status" value="1"/>
</dbReference>
<dbReference type="GO" id="GO:0008270">
    <property type="term" value="F:zinc ion binding"/>
    <property type="evidence" value="ECO:0007669"/>
    <property type="project" value="UniProtKB-KW"/>
</dbReference>
<feature type="compositionally biased region" description="Basic residues" evidence="2">
    <location>
        <begin position="210"/>
        <end position="227"/>
    </location>
</feature>
<dbReference type="PROSITE" id="PS50126">
    <property type="entry name" value="S1"/>
    <property type="match status" value="1"/>
</dbReference>
<dbReference type="GeneID" id="107219481"/>
<reference evidence="6" key="1">
    <citation type="submission" date="2025-08" db="UniProtKB">
        <authorList>
            <consortium name="RefSeq"/>
        </authorList>
    </citation>
    <scope>IDENTIFICATION</scope>
    <source>
        <tissue evidence="6">Thorax and Abdomen</tissue>
    </source>
</reference>
<name>A0A6J0BHI7_NEOLC</name>
<feature type="compositionally biased region" description="Acidic residues" evidence="2">
    <location>
        <begin position="239"/>
        <end position="251"/>
    </location>
</feature>
<keyword evidence="5" id="KW-1185">Reference proteome</keyword>
<dbReference type="RefSeq" id="XP_015513203.1">
    <property type="nucleotide sequence ID" value="XM_015657717.2"/>
</dbReference>
<dbReference type="InterPro" id="IPR001878">
    <property type="entry name" value="Znf_CCHC"/>
</dbReference>
<evidence type="ECO:0000259" key="4">
    <source>
        <dbReference type="PROSITE" id="PS50158"/>
    </source>
</evidence>
<protein>
    <submittedName>
        <fullName evidence="6">Nucleolar protein of 40 kDa</fullName>
    </submittedName>
</protein>
<organism evidence="6">
    <name type="scientific">Neodiprion lecontei</name>
    <name type="common">Redheaded pine sawfly</name>
    <dbReference type="NCBI Taxonomy" id="441921"/>
    <lineage>
        <taxon>Eukaryota</taxon>
        <taxon>Metazoa</taxon>
        <taxon>Ecdysozoa</taxon>
        <taxon>Arthropoda</taxon>
        <taxon>Hexapoda</taxon>
        <taxon>Insecta</taxon>
        <taxon>Pterygota</taxon>
        <taxon>Neoptera</taxon>
        <taxon>Endopterygota</taxon>
        <taxon>Hymenoptera</taxon>
        <taxon>Tenthredinoidea</taxon>
        <taxon>Diprionidae</taxon>
        <taxon>Diprioninae</taxon>
        <taxon>Neodiprion</taxon>
    </lineage>
</organism>
<dbReference type="AlphaFoldDB" id="A0A6J0BHI7"/>
<keyword evidence="1" id="KW-0479">Metal-binding</keyword>
<dbReference type="SUPFAM" id="SSF50249">
    <property type="entry name" value="Nucleic acid-binding proteins"/>
    <property type="match status" value="1"/>
</dbReference>
<dbReference type="OrthoDB" id="1918363at2759"/>
<dbReference type="SMART" id="SM00316">
    <property type="entry name" value="S1"/>
    <property type="match status" value="1"/>
</dbReference>
<dbReference type="GO" id="GO:0003723">
    <property type="term" value="F:RNA binding"/>
    <property type="evidence" value="ECO:0007669"/>
    <property type="project" value="TreeGrafter"/>
</dbReference>
<sequence>MTGCELNQIFLGEVAAVQNYGAFVRIPGCTQQGLVHKSQVSSSHVDDVGDVLQRGERVWCKIISINEEGKISLSMKLVNQGNGTDLDPNGVQLQRDEQKRKTTGPNQRKVIQLQAVLNTTCAKCGTHGHLSSDCFMSPGGKTYELIPDIEGEDKTEEATKPEIEEGTVETKIKKHKSKKSKSKKKSKKSKSNEEPLGNDSDSEDGERGKKSSKKRSKDKKRKRKKEKKGRDNSSQSNSTDEDDKNGDEEDIDGIKSSLKRKISELGKERRTKKCKYSSSKR</sequence>
<evidence type="ECO:0000256" key="1">
    <source>
        <dbReference type="PROSITE-ProRule" id="PRU00047"/>
    </source>
</evidence>
<keyword evidence="1" id="KW-0862">Zinc</keyword>